<accession>A0ABT6ESD2</accession>
<comment type="caution">
    <text evidence="2">The sequence shown here is derived from an EMBL/GenBank/DDBJ whole genome shotgun (WGS) entry which is preliminary data.</text>
</comment>
<gene>
    <name evidence="2" type="ORF">P7M32_08515</name>
</gene>
<organism evidence="2 3">
    <name type="scientific">Exercitatus varius</name>
    <dbReference type="NCBI Taxonomy" id="67857"/>
    <lineage>
        <taxon>Bacteria</taxon>
        <taxon>Pseudomonadati</taxon>
        <taxon>Pseudomonadota</taxon>
        <taxon>Gammaproteobacteria</taxon>
        <taxon>Pasteurellales</taxon>
        <taxon>Pasteurellaceae</taxon>
        <taxon>Exercitatus</taxon>
    </lineage>
</organism>
<name>A0ABT6ESD2_9PAST</name>
<protein>
    <submittedName>
        <fullName evidence="2">Transporter</fullName>
    </submittedName>
</protein>
<reference evidence="2 3" key="1">
    <citation type="submission" date="2023-03" db="EMBL/GenBank/DDBJ databases">
        <title>Classification of Bisgaard taxon 6 and taxon 10 as Exercitatus varius gen. nov., spec. nov.</title>
        <authorList>
            <person name="Christensen H."/>
        </authorList>
    </citation>
    <scope>NUCLEOTIDE SEQUENCE [LARGE SCALE GENOMIC DNA]</scope>
    <source>
        <strain evidence="2 3">23350_01</strain>
    </source>
</reference>
<keyword evidence="3" id="KW-1185">Reference proteome</keyword>
<dbReference type="InterPro" id="IPR025737">
    <property type="entry name" value="FApF"/>
</dbReference>
<proteinExistence type="predicted"/>
<sequence length="311" mass="34472">MKFNRIFRKLSCTLPVATVLFSMIQTAQAAEGVTPLQPGAATGNHAGVLPPEGFYFGYDVNYEWGKLHSPNVNIKASNVSMVATLLWSTPYKFLGANYAAGIAQPYKIAHTTLNTLGGESKYSNHGLMSTTIMPVLLSWNLGEGFHLGAGTAFVFKNGKHSTVCTGDSCSNTPENLANRYYTVQPNFALTYFKDDWAFTLNNTFDFNSKNKKTDYRSGNTYYLDLTATKRVSNWTVGLIANWTKQFTDDKKDGAVVQGLHSEGSRVEHIMFGPIVGYDFGKFSVNMRYLHSVHSENDPKMRFLHLGVAIPL</sequence>
<evidence type="ECO:0000313" key="2">
    <source>
        <dbReference type="EMBL" id="MDG2946467.1"/>
    </source>
</evidence>
<keyword evidence="1" id="KW-0732">Signal</keyword>
<evidence type="ECO:0000256" key="1">
    <source>
        <dbReference type="SAM" id="SignalP"/>
    </source>
</evidence>
<dbReference type="EMBL" id="JARQTX010000009">
    <property type="protein sequence ID" value="MDG2946467.1"/>
    <property type="molecule type" value="Genomic_DNA"/>
</dbReference>
<dbReference type="RefSeq" id="WP_317486113.1">
    <property type="nucleotide sequence ID" value="NZ_JARQTX010000009.1"/>
</dbReference>
<evidence type="ECO:0000313" key="3">
    <source>
        <dbReference type="Proteomes" id="UP001216057"/>
    </source>
</evidence>
<dbReference type="Proteomes" id="UP001216057">
    <property type="component" value="Unassembled WGS sequence"/>
</dbReference>
<dbReference type="Pfam" id="PF13557">
    <property type="entry name" value="Phenol_MetA_deg"/>
    <property type="match status" value="1"/>
</dbReference>
<feature type="signal peptide" evidence="1">
    <location>
        <begin position="1"/>
        <end position="29"/>
    </location>
</feature>
<feature type="chain" id="PRO_5047020141" evidence="1">
    <location>
        <begin position="30"/>
        <end position="311"/>
    </location>
</feature>